<dbReference type="EC" id="1.1.1.262" evidence="7"/>
<keyword evidence="4 7" id="KW-0560">Oxidoreductase</keyword>
<feature type="binding site" evidence="7">
    <location>
        <position position="181"/>
    </location>
    <ligand>
        <name>a divalent metal cation</name>
        <dbReference type="ChEBI" id="CHEBI:60240"/>
        <note>ligand shared between dimeric partners</note>
    </ligand>
</feature>
<proteinExistence type="inferred from homology"/>
<gene>
    <name evidence="7" type="primary">pdxA</name>
    <name evidence="8" type="ORF">Ga0061069_102267</name>
</gene>
<keyword evidence="6 7" id="KW-0664">Pyridoxine biosynthesis</keyword>
<evidence type="ECO:0000256" key="3">
    <source>
        <dbReference type="ARBA" id="ARBA00022857"/>
    </source>
</evidence>
<feature type="binding site" evidence="7">
    <location>
        <position position="303"/>
    </location>
    <ligand>
        <name>substrate</name>
    </ligand>
</feature>
<dbReference type="OrthoDB" id="9801783at2"/>
<evidence type="ECO:0000256" key="4">
    <source>
        <dbReference type="ARBA" id="ARBA00023002"/>
    </source>
</evidence>
<dbReference type="PANTHER" id="PTHR30004">
    <property type="entry name" value="4-HYDROXYTHREONINE-4-PHOSPHATE DEHYDROGENASE"/>
    <property type="match status" value="1"/>
</dbReference>
<dbReference type="GO" id="GO:0008270">
    <property type="term" value="F:zinc ion binding"/>
    <property type="evidence" value="ECO:0007669"/>
    <property type="project" value="UniProtKB-UniRule"/>
</dbReference>
<comment type="cofactor">
    <cofactor evidence="7">
        <name>Zn(2+)</name>
        <dbReference type="ChEBI" id="CHEBI:29105"/>
    </cofactor>
    <cofactor evidence="7">
        <name>Mg(2+)</name>
        <dbReference type="ChEBI" id="CHEBI:18420"/>
    </cofactor>
    <cofactor evidence="7">
        <name>Co(2+)</name>
        <dbReference type="ChEBI" id="CHEBI:48828"/>
    </cofactor>
    <text evidence="7">Binds 1 divalent metal cation per subunit. Can use ions such as Zn(2+), Mg(2+) or Co(2+).</text>
</comment>
<comment type="miscellaneous">
    <text evidence="7">The active site is located at the dimer interface.</text>
</comment>
<dbReference type="UniPathway" id="UPA00244">
    <property type="reaction ID" value="UER00312"/>
</dbReference>
<comment type="subunit">
    <text evidence="7">Homodimer.</text>
</comment>
<comment type="subcellular location">
    <subcellularLocation>
        <location evidence="7">Cytoplasm</location>
    </subcellularLocation>
</comment>
<evidence type="ECO:0000256" key="7">
    <source>
        <dbReference type="HAMAP-Rule" id="MF_00536"/>
    </source>
</evidence>
<dbReference type="STRING" id="339866.GCA_001418255_00791"/>
<sequence>MSSSISTTPPEARLPLALTLGDACGIGPELIVRAFAKGEAEGCVVYGDAAWLAHTARAMSFTPDSSRPPVVALDDLAQWQSAPRGAIPVLPIVRLPEDLAVGQVDARAGAAAFACIEAAARDALAGRVAAVVTAPIHKEALHAARVDFPGHTEILQHLAGGVPVRMMLANDQLKTVLVTVHMALRKAIDAVTTDAVLQTLRIAHHAARAWGLRRPRIAVAGLNPHAGESGLFGDEEARVIAPAIAQARSEGIDASGPYPPDTVFMRARHAPPEHPGAFDIVVAMYHDQGLIPVKYLGVEQGVNVTLGLPFVRTSPDHGTAFDIAGRDVADPASLIAAIRMARQLSAQPTVQGEPGACRT</sequence>
<comment type="pathway">
    <text evidence="7">Cofactor biosynthesis; pyridoxine 5'-phosphate biosynthesis; pyridoxine 5'-phosphate from D-erythrose 4-phosphate: step 4/5.</text>
</comment>
<dbReference type="SUPFAM" id="SSF53659">
    <property type="entry name" value="Isocitrate/Isopropylmalate dehydrogenase-like"/>
    <property type="match status" value="1"/>
</dbReference>
<comment type="catalytic activity">
    <reaction evidence="7">
        <text>4-(phosphooxy)-L-threonine + NAD(+) = 3-amino-2-oxopropyl phosphate + CO2 + NADH</text>
        <dbReference type="Rhea" id="RHEA:32275"/>
        <dbReference type="ChEBI" id="CHEBI:16526"/>
        <dbReference type="ChEBI" id="CHEBI:57279"/>
        <dbReference type="ChEBI" id="CHEBI:57540"/>
        <dbReference type="ChEBI" id="CHEBI:57945"/>
        <dbReference type="ChEBI" id="CHEBI:58452"/>
        <dbReference type="EC" id="1.1.1.262"/>
    </reaction>
</comment>
<comment type="similarity">
    <text evidence="7">Belongs to the PdxA family.</text>
</comment>
<dbReference type="Gene3D" id="3.40.718.10">
    <property type="entry name" value="Isopropylmalate Dehydrogenase"/>
    <property type="match status" value="1"/>
</dbReference>
<evidence type="ECO:0000256" key="5">
    <source>
        <dbReference type="ARBA" id="ARBA00023027"/>
    </source>
</evidence>
<dbReference type="GO" id="GO:0042823">
    <property type="term" value="P:pyridoxal phosphate biosynthetic process"/>
    <property type="evidence" value="ECO:0007669"/>
    <property type="project" value="UniProtKB-UniRule"/>
</dbReference>
<evidence type="ECO:0000256" key="6">
    <source>
        <dbReference type="ARBA" id="ARBA00023096"/>
    </source>
</evidence>
<keyword evidence="7" id="KW-0460">Magnesium</keyword>
<evidence type="ECO:0000313" key="8">
    <source>
        <dbReference type="EMBL" id="CUA94921.1"/>
    </source>
</evidence>
<protein>
    <recommendedName>
        <fullName evidence="7">4-hydroxythreonine-4-phosphate dehydrogenase</fullName>
        <ecNumber evidence="7">1.1.1.262</ecNumber>
    </recommendedName>
    <alternativeName>
        <fullName evidence="7">4-(phosphohydroxy)-L-threonine dehydrogenase</fullName>
    </alternativeName>
</protein>
<keyword evidence="7" id="KW-0862">Zinc</keyword>
<dbReference type="AlphaFoldDB" id="A0A0K6HVQ4"/>
<dbReference type="GO" id="GO:0050570">
    <property type="term" value="F:4-hydroxythreonine-4-phosphate dehydrogenase activity"/>
    <property type="evidence" value="ECO:0007669"/>
    <property type="project" value="UniProtKB-UniRule"/>
</dbReference>
<dbReference type="InterPro" id="IPR005255">
    <property type="entry name" value="PdxA_fam"/>
</dbReference>
<keyword evidence="7" id="KW-0170">Cobalt</keyword>
<reference evidence="9" key="1">
    <citation type="submission" date="2015-08" db="EMBL/GenBank/DDBJ databases">
        <authorList>
            <person name="Varghese N."/>
        </authorList>
    </citation>
    <scope>NUCLEOTIDE SEQUENCE [LARGE SCALE GENOMIC DNA]</scope>
    <source>
        <strain evidence="9">DSM 18181</strain>
    </source>
</reference>
<comment type="function">
    <text evidence="7">Catalyzes the NAD(P)-dependent oxidation of 4-(phosphooxy)-L-threonine (HTP) into 2-amino-3-oxo-4-(phosphooxy)butyric acid which spontaneously decarboxylates to form 3-amino-2-oxopropyl phosphate (AHAP).</text>
</comment>
<dbReference type="GO" id="GO:0008615">
    <property type="term" value="P:pyridoxine biosynthetic process"/>
    <property type="evidence" value="ECO:0007669"/>
    <property type="project" value="UniProtKB-UniRule"/>
</dbReference>
<feature type="binding site" evidence="7">
    <location>
        <position position="294"/>
    </location>
    <ligand>
        <name>substrate</name>
    </ligand>
</feature>
<evidence type="ECO:0000256" key="2">
    <source>
        <dbReference type="ARBA" id="ARBA00022723"/>
    </source>
</evidence>
<name>A0A0K6HVQ4_9BURK</name>
<dbReference type="NCBIfam" id="TIGR00557">
    <property type="entry name" value="pdxA"/>
    <property type="match status" value="1"/>
</dbReference>
<dbReference type="EMBL" id="CYHF01000002">
    <property type="protein sequence ID" value="CUA94921.1"/>
    <property type="molecule type" value="Genomic_DNA"/>
</dbReference>
<organism evidence="8 9">
    <name type="scientific">Thiomonas bhubaneswarensis</name>
    <dbReference type="NCBI Taxonomy" id="339866"/>
    <lineage>
        <taxon>Bacteria</taxon>
        <taxon>Pseudomonadati</taxon>
        <taxon>Pseudomonadota</taxon>
        <taxon>Betaproteobacteria</taxon>
        <taxon>Burkholderiales</taxon>
        <taxon>Thiomonas</taxon>
    </lineage>
</organism>
<dbReference type="GO" id="GO:0051287">
    <property type="term" value="F:NAD binding"/>
    <property type="evidence" value="ECO:0007669"/>
    <property type="project" value="InterPro"/>
</dbReference>
<dbReference type="RefSeq" id="WP_055449720.1">
    <property type="nucleotide sequence ID" value="NZ_CYHF01000002.1"/>
</dbReference>
<dbReference type="HAMAP" id="MF_00536">
    <property type="entry name" value="PdxA"/>
    <property type="match status" value="1"/>
</dbReference>
<dbReference type="GO" id="GO:0050897">
    <property type="term" value="F:cobalt ion binding"/>
    <property type="evidence" value="ECO:0007669"/>
    <property type="project" value="UniProtKB-UniRule"/>
</dbReference>
<evidence type="ECO:0000256" key="1">
    <source>
        <dbReference type="ARBA" id="ARBA00022490"/>
    </source>
</evidence>
<feature type="binding site" evidence="7">
    <location>
        <position position="152"/>
    </location>
    <ligand>
        <name>substrate</name>
    </ligand>
</feature>
<feature type="binding site" evidence="7">
    <location>
        <position position="225"/>
    </location>
    <ligand>
        <name>a divalent metal cation</name>
        <dbReference type="ChEBI" id="CHEBI:60240"/>
        <note>ligand shared between dimeric partners</note>
    </ligand>
</feature>
<dbReference type="GO" id="GO:0005737">
    <property type="term" value="C:cytoplasm"/>
    <property type="evidence" value="ECO:0007669"/>
    <property type="project" value="UniProtKB-SubCell"/>
</dbReference>
<keyword evidence="5 7" id="KW-0520">NAD</keyword>
<keyword evidence="1 7" id="KW-0963">Cytoplasm</keyword>
<evidence type="ECO:0000313" key="9">
    <source>
        <dbReference type="Proteomes" id="UP000183649"/>
    </source>
</evidence>
<keyword evidence="2 7" id="KW-0479">Metal-binding</keyword>
<dbReference type="GO" id="GO:0000287">
    <property type="term" value="F:magnesium ion binding"/>
    <property type="evidence" value="ECO:0007669"/>
    <property type="project" value="UniProtKB-UniRule"/>
</dbReference>
<feature type="binding site" evidence="7">
    <location>
        <position position="151"/>
    </location>
    <ligand>
        <name>substrate</name>
    </ligand>
</feature>
<dbReference type="PANTHER" id="PTHR30004:SF6">
    <property type="entry name" value="D-THREONATE 4-PHOSPHATE DEHYDROGENASE"/>
    <property type="match status" value="1"/>
</dbReference>
<keyword evidence="3 7" id="KW-0521">NADP</keyword>
<keyword evidence="9" id="KW-1185">Reference proteome</keyword>
<dbReference type="InterPro" id="IPR037510">
    <property type="entry name" value="PdxA"/>
</dbReference>
<accession>A0A0K6HVQ4</accession>
<feature type="binding site" evidence="7">
    <location>
        <position position="286"/>
    </location>
    <ligand>
        <name>a divalent metal cation</name>
        <dbReference type="ChEBI" id="CHEBI:60240"/>
        <note>ligand shared between dimeric partners</note>
    </ligand>
</feature>
<dbReference type="Proteomes" id="UP000183649">
    <property type="component" value="Unassembled WGS sequence"/>
</dbReference>
<dbReference type="Pfam" id="PF04166">
    <property type="entry name" value="PdxA"/>
    <property type="match status" value="1"/>
</dbReference>
<feature type="binding site" evidence="7">
    <location>
        <position position="312"/>
    </location>
    <ligand>
        <name>substrate</name>
    </ligand>
</feature>